<name>A0A5C3LRC1_9AGAR</name>
<dbReference type="EMBL" id="ML213798">
    <property type="protein sequence ID" value="TFK31271.1"/>
    <property type="molecule type" value="Genomic_DNA"/>
</dbReference>
<evidence type="ECO:0000313" key="1">
    <source>
        <dbReference type="EMBL" id="TFK31271.1"/>
    </source>
</evidence>
<reference evidence="1 2" key="1">
    <citation type="journal article" date="2019" name="Nat. Ecol. Evol.">
        <title>Megaphylogeny resolves global patterns of mushroom evolution.</title>
        <authorList>
            <person name="Varga T."/>
            <person name="Krizsan K."/>
            <person name="Foldi C."/>
            <person name="Dima B."/>
            <person name="Sanchez-Garcia M."/>
            <person name="Sanchez-Ramirez S."/>
            <person name="Szollosi G.J."/>
            <person name="Szarkandi J.G."/>
            <person name="Papp V."/>
            <person name="Albert L."/>
            <person name="Andreopoulos W."/>
            <person name="Angelini C."/>
            <person name="Antonin V."/>
            <person name="Barry K.W."/>
            <person name="Bougher N.L."/>
            <person name="Buchanan P."/>
            <person name="Buyck B."/>
            <person name="Bense V."/>
            <person name="Catcheside P."/>
            <person name="Chovatia M."/>
            <person name="Cooper J."/>
            <person name="Damon W."/>
            <person name="Desjardin D."/>
            <person name="Finy P."/>
            <person name="Geml J."/>
            <person name="Haridas S."/>
            <person name="Hughes K."/>
            <person name="Justo A."/>
            <person name="Karasinski D."/>
            <person name="Kautmanova I."/>
            <person name="Kiss B."/>
            <person name="Kocsube S."/>
            <person name="Kotiranta H."/>
            <person name="LaButti K.M."/>
            <person name="Lechner B.E."/>
            <person name="Liimatainen K."/>
            <person name="Lipzen A."/>
            <person name="Lukacs Z."/>
            <person name="Mihaltcheva S."/>
            <person name="Morgado L.N."/>
            <person name="Niskanen T."/>
            <person name="Noordeloos M.E."/>
            <person name="Ohm R.A."/>
            <person name="Ortiz-Santana B."/>
            <person name="Ovrebo C."/>
            <person name="Racz N."/>
            <person name="Riley R."/>
            <person name="Savchenko A."/>
            <person name="Shiryaev A."/>
            <person name="Soop K."/>
            <person name="Spirin V."/>
            <person name="Szebenyi C."/>
            <person name="Tomsovsky M."/>
            <person name="Tulloss R.E."/>
            <person name="Uehling J."/>
            <person name="Grigoriev I.V."/>
            <person name="Vagvolgyi C."/>
            <person name="Papp T."/>
            <person name="Martin F.M."/>
            <person name="Miettinen O."/>
            <person name="Hibbett D.S."/>
            <person name="Nagy L.G."/>
        </authorList>
    </citation>
    <scope>NUCLEOTIDE SEQUENCE [LARGE SCALE GENOMIC DNA]</scope>
    <source>
        <strain evidence="1 2">CBS 166.37</strain>
    </source>
</reference>
<sequence>MGSDFYSTPTTSVDVKYAFFTGCYQVNFMQHNISFQIFNAQMAVGSWTKFPLFPGMKKITEYI</sequence>
<gene>
    <name evidence="1" type="ORF">BDQ12DRAFT_619151</name>
</gene>
<keyword evidence="2" id="KW-1185">Reference proteome</keyword>
<dbReference type="AlphaFoldDB" id="A0A5C3LRC1"/>
<protein>
    <submittedName>
        <fullName evidence="1">Uncharacterized protein</fullName>
    </submittedName>
</protein>
<evidence type="ECO:0000313" key="2">
    <source>
        <dbReference type="Proteomes" id="UP000308652"/>
    </source>
</evidence>
<dbReference type="OrthoDB" id="3268424at2759"/>
<organism evidence="1 2">
    <name type="scientific">Crucibulum laeve</name>
    <dbReference type="NCBI Taxonomy" id="68775"/>
    <lineage>
        <taxon>Eukaryota</taxon>
        <taxon>Fungi</taxon>
        <taxon>Dikarya</taxon>
        <taxon>Basidiomycota</taxon>
        <taxon>Agaricomycotina</taxon>
        <taxon>Agaricomycetes</taxon>
        <taxon>Agaricomycetidae</taxon>
        <taxon>Agaricales</taxon>
        <taxon>Agaricineae</taxon>
        <taxon>Nidulariaceae</taxon>
        <taxon>Crucibulum</taxon>
    </lineage>
</organism>
<dbReference type="Proteomes" id="UP000308652">
    <property type="component" value="Unassembled WGS sequence"/>
</dbReference>
<accession>A0A5C3LRC1</accession>
<proteinExistence type="predicted"/>